<evidence type="ECO:0000313" key="2">
    <source>
        <dbReference type="EMBL" id="QDU60886.1"/>
    </source>
</evidence>
<sequence>MSMVTWLGPIVCSASILAGGAPESSQNDSMSTTKQTGKVFGFAKKIGKVFDGPEKPKQKVVQKTTKRRSNSKPGLISKLIGFREESKRSPRTKPTSFPKATGPKVTSQVATNKKTPSPTTKTSSVNVSSTTSTKPTTSPLEVTEAPEAFTLLPTDDPVVELAKQMLKEEKDVVASDLVVDADQKEESLTTTSLVEVPTENSLSETMSATDVMIGVPSLDEPAGLFEEPNAETEEVVVREEKVKTTPAPIATKPMDHGDEYEWLRGRLEKVHVRGGAWLLRYASLGEYDKHGGMVVLARDPRLEDFNEGETVEMKGRIVDRRSRVFSESPVYRFHAIERVETN</sequence>
<dbReference type="Proteomes" id="UP000317093">
    <property type="component" value="Chromosome"/>
</dbReference>
<reference evidence="2 3" key="1">
    <citation type="submission" date="2019-02" db="EMBL/GenBank/DDBJ databases">
        <title>Deep-cultivation of Planctomycetes and their phenomic and genomic characterization uncovers novel biology.</title>
        <authorList>
            <person name="Wiegand S."/>
            <person name="Jogler M."/>
            <person name="Boedeker C."/>
            <person name="Pinto D."/>
            <person name="Vollmers J."/>
            <person name="Rivas-Marin E."/>
            <person name="Kohn T."/>
            <person name="Peeters S.H."/>
            <person name="Heuer A."/>
            <person name="Rast P."/>
            <person name="Oberbeckmann S."/>
            <person name="Bunk B."/>
            <person name="Jeske O."/>
            <person name="Meyerdierks A."/>
            <person name="Storesund J.E."/>
            <person name="Kallscheuer N."/>
            <person name="Luecker S."/>
            <person name="Lage O.M."/>
            <person name="Pohl T."/>
            <person name="Merkel B.J."/>
            <person name="Hornburger P."/>
            <person name="Mueller R.-W."/>
            <person name="Bruemmer F."/>
            <person name="Labrenz M."/>
            <person name="Spormann A.M."/>
            <person name="Op den Camp H."/>
            <person name="Overmann J."/>
            <person name="Amann R."/>
            <person name="Jetten M.S.M."/>
            <person name="Mascher T."/>
            <person name="Medema M.H."/>
            <person name="Devos D.P."/>
            <person name="Kaster A.-K."/>
            <person name="Ovreas L."/>
            <person name="Rohde M."/>
            <person name="Galperin M.Y."/>
            <person name="Jogler C."/>
        </authorList>
    </citation>
    <scope>NUCLEOTIDE SEQUENCE [LARGE SCALE GENOMIC DNA]</scope>
    <source>
        <strain evidence="2 3">Pan216</strain>
    </source>
</reference>
<dbReference type="EMBL" id="CP036279">
    <property type="protein sequence ID" value="QDU60886.1"/>
    <property type="molecule type" value="Genomic_DNA"/>
</dbReference>
<evidence type="ECO:0000256" key="1">
    <source>
        <dbReference type="SAM" id="MobiDB-lite"/>
    </source>
</evidence>
<name>A0A518B1T9_9BACT</name>
<proteinExistence type="predicted"/>
<accession>A0A518B1T9</accession>
<dbReference type="RefSeq" id="WP_145257416.1">
    <property type="nucleotide sequence ID" value="NZ_CP036279.1"/>
</dbReference>
<feature type="compositionally biased region" description="Basic residues" evidence="1">
    <location>
        <begin position="58"/>
        <end position="70"/>
    </location>
</feature>
<evidence type="ECO:0000313" key="3">
    <source>
        <dbReference type="Proteomes" id="UP000317093"/>
    </source>
</evidence>
<feature type="compositionally biased region" description="Low complexity" evidence="1">
    <location>
        <begin position="111"/>
        <end position="139"/>
    </location>
</feature>
<feature type="region of interest" description="Disordered" evidence="1">
    <location>
        <begin position="48"/>
        <end position="142"/>
    </location>
</feature>
<protein>
    <submittedName>
        <fullName evidence="2">Uncharacterized protein</fullName>
    </submittedName>
</protein>
<organism evidence="2 3">
    <name type="scientific">Kolteria novifilia</name>
    <dbReference type="NCBI Taxonomy" id="2527975"/>
    <lineage>
        <taxon>Bacteria</taxon>
        <taxon>Pseudomonadati</taxon>
        <taxon>Planctomycetota</taxon>
        <taxon>Planctomycetia</taxon>
        <taxon>Kolteriales</taxon>
        <taxon>Kolteriaceae</taxon>
        <taxon>Kolteria</taxon>
    </lineage>
</organism>
<gene>
    <name evidence="2" type="ORF">Pan216_17390</name>
</gene>
<dbReference type="KEGG" id="knv:Pan216_17390"/>
<dbReference type="AlphaFoldDB" id="A0A518B1T9"/>
<keyword evidence="3" id="KW-1185">Reference proteome</keyword>